<keyword evidence="6" id="KW-0769">Symport</keyword>
<comment type="similarity">
    <text evidence="2 12">Belongs to the sodium:solute symporter (SSF) (TC 2.A.21) family.</text>
</comment>
<evidence type="ECO:0000256" key="9">
    <source>
        <dbReference type="ARBA" id="ARBA00023065"/>
    </source>
</evidence>
<dbReference type="PROSITE" id="PS50283">
    <property type="entry name" value="NA_SOLUT_SYMP_3"/>
    <property type="match status" value="1"/>
</dbReference>
<feature type="transmembrane region" description="Helical" evidence="13">
    <location>
        <begin position="403"/>
        <end position="422"/>
    </location>
</feature>
<feature type="transmembrane region" description="Helical" evidence="13">
    <location>
        <begin position="272"/>
        <end position="296"/>
    </location>
</feature>
<keyword evidence="5 13" id="KW-0812">Transmembrane</keyword>
<organism evidence="14 15">
    <name type="scientific">Ignisphaera aggregans</name>
    <dbReference type="NCBI Taxonomy" id="334771"/>
    <lineage>
        <taxon>Archaea</taxon>
        <taxon>Thermoproteota</taxon>
        <taxon>Thermoprotei</taxon>
        <taxon>Desulfurococcales</taxon>
        <taxon>Desulfurococcaceae</taxon>
        <taxon>Ignisphaera</taxon>
    </lineage>
</organism>
<dbReference type="EMBL" id="DQTV01000127">
    <property type="protein sequence ID" value="HIP57670.1"/>
    <property type="molecule type" value="Genomic_DNA"/>
</dbReference>
<feature type="transmembrane region" description="Helical" evidence="13">
    <location>
        <begin position="374"/>
        <end position="397"/>
    </location>
</feature>
<dbReference type="InterPro" id="IPR050277">
    <property type="entry name" value="Sodium:Solute_Symporter"/>
</dbReference>
<keyword evidence="3" id="KW-0813">Transport</keyword>
<reference evidence="14" key="1">
    <citation type="journal article" date="2020" name="ISME J.">
        <title>Gammaproteobacteria mediating utilization of methyl-, sulfur- and petroleum organic compounds in deep ocean hydrothermal plumes.</title>
        <authorList>
            <person name="Zhou Z."/>
            <person name="Liu Y."/>
            <person name="Pan J."/>
            <person name="Cron B.R."/>
            <person name="Toner B.M."/>
            <person name="Anantharaman K."/>
            <person name="Breier J.A."/>
            <person name="Dick G.J."/>
            <person name="Li M."/>
        </authorList>
    </citation>
    <scope>NUCLEOTIDE SEQUENCE</scope>
    <source>
        <strain evidence="14">SZUA-1435</strain>
    </source>
</reference>
<evidence type="ECO:0000256" key="5">
    <source>
        <dbReference type="ARBA" id="ARBA00022692"/>
    </source>
</evidence>
<evidence type="ECO:0000256" key="4">
    <source>
        <dbReference type="ARBA" id="ARBA00022475"/>
    </source>
</evidence>
<feature type="transmembrane region" description="Helical" evidence="13">
    <location>
        <begin position="327"/>
        <end position="353"/>
    </location>
</feature>
<gene>
    <name evidence="14" type="ORF">EYH02_06395</name>
</gene>
<evidence type="ECO:0000256" key="10">
    <source>
        <dbReference type="ARBA" id="ARBA00023136"/>
    </source>
</evidence>
<evidence type="ECO:0000256" key="7">
    <source>
        <dbReference type="ARBA" id="ARBA00022989"/>
    </source>
</evidence>
<name>A0A833DVN1_9CREN</name>
<evidence type="ECO:0000313" key="14">
    <source>
        <dbReference type="EMBL" id="HIP57670.1"/>
    </source>
</evidence>
<dbReference type="PANTHER" id="PTHR48086">
    <property type="entry name" value="SODIUM/PROLINE SYMPORTER-RELATED"/>
    <property type="match status" value="1"/>
</dbReference>
<feature type="transmembrane region" description="Helical" evidence="13">
    <location>
        <begin position="6"/>
        <end position="24"/>
    </location>
</feature>
<evidence type="ECO:0000256" key="3">
    <source>
        <dbReference type="ARBA" id="ARBA00022448"/>
    </source>
</evidence>
<feature type="transmembrane region" description="Helical" evidence="13">
    <location>
        <begin position="434"/>
        <end position="454"/>
    </location>
</feature>
<evidence type="ECO:0000256" key="11">
    <source>
        <dbReference type="ARBA" id="ARBA00023201"/>
    </source>
</evidence>
<keyword evidence="8" id="KW-0915">Sodium</keyword>
<evidence type="ECO:0000256" key="1">
    <source>
        <dbReference type="ARBA" id="ARBA00004651"/>
    </source>
</evidence>
<evidence type="ECO:0000256" key="2">
    <source>
        <dbReference type="ARBA" id="ARBA00006434"/>
    </source>
</evidence>
<evidence type="ECO:0000256" key="6">
    <source>
        <dbReference type="ARBA" id="ARBA00022847"/>
    </source>
</evidence>
<dbReference type="GO" id="GO:0006814">
    <property type="term" value="P:sodium ion transport"/>
    <property type="evidence" value="ECO:0007669"/>
    <property type="project" value="UniProtKB-KW"/>
</dbReference>
<accession>A0A833DVN1</accession>
<dbReference type="AlphaFoldDB" id="A0A833DVN1"/>
<keyword evidence="10 13" id="KW-0472">Membrane</keyword>
<evidence type="ECO:0000313" key="15">
    <source>
        <dbReference type="Proteomes" id="UP000605805"/>
    </source>
</evidence>
<sequence length="492" mass="52811">MLTAPFISLLAIYIAMGTIIALVSRRFGVKSSADYFVAGYRLGGFLASMTYAATTYSAFMMVGLVGLAFATGIAALGFELAYLIATMGILATVGPTIWRLARERGWVSPSEMVSDLYNSQILGMAIPVLYLVALIPYVAAQLKGVGEIFDVVGLGYGVGIVVALGLVLLWTLIAGVWSVATTDAYQGIWMLGASISVTLWLSTALIPSSNLDVSRIVEVLRTTASGNLLSNTWPINVFIGFTTPWLFFAITNPQVVQRLYMPRNSRAYRGMVRYFAIYGLLYTALVVLIGLAFRAYVASMLGREMEIHLVKNRDMVTPYMLSLASPLLAVFTFVSIVAAAISTANSIILSVASSITRDLYERRARVVKQQTSRVIAWSSIAVMSMAAAIIALAKPAFIVELSVLSAALLLPLAPVTLVGLYLQPGSKGRVPALSALLSIASGFAIMLLAAIVYGAKKALITTWLGIPIPLWVLIVSTLIIALGTFISRCESR</sequence>
<keyword evidence="9" id="KW-0406">Ion transport</keyword>
<dbReference type="Pfam" id="PF00474">
    <property type="entry name" value="SSF"/>
    <property type="match status" value="1"/>
</dbReference>
<protein>
    <submittedName>
        <fullName evidence="14">Sodium:solute symporter family protein</fullName>
    </submittedName>
</protein>
<dbReference type="Gene3D" id="1.20.1730.10">
    <property type="entry name" value="Sodium/glucose cotransporter"/>
    <property type="match status" value="1"/>
</dbReference>
<feature type="transmembrane region" description="Helical" evidence="13">
    <location>
        <begin position="154"/>
        <end position="180"/>
    </location>
</feature>
<feature type="transmembrane region" description="Helical" evidence="13">
    <location>
        <begin position="187"/>
        <end position="206"/>
    </location>
</feature>
<feature type="transmembrane region" description="Helical" evidence="13">
    <location>
        <begin position="233"/>
        <end position="251"/>
    </location>
</feature>
<feature type="transmembrane region" description="Helical" evidence="13">
    <location>
        <begin position="121"/>
        <end position="142"/>
    </location>
</feature>
<feature type="transmembrane region" description="Helical" evidence="13">
    <location>
        <begin position="80"/>
        <end position="101"/>
    </location>
</feature>
<evidence type="ECO:0000256" key="13">
    <source>
        <dbReference type="SAM" id="Phobius"/>
    </source>
</evidence>
<feature type="transmembrane region" description="Helical" evidence="13">
    <location>
        <begin position="466"/>
        <end position="486"/>
    </location>
</feature>
<dbReference type="Proteomes" id="UP000605805">
    <property type="component" value="Unassembled WGS sequence"/>
</dbReference>
<evidence type="ECO:0000256" key="8">
    <source>
        <dbReference type="ARBA" id="ARBA00023053"/>
    </source>
</evidence>
<comment type="caution">
    <text evidence="14">The sequence shown here is derived from an EMBL/GenBank/DDBJ whole genome shotgun (WGS) entry which is preliminary data.</text>
</comment>
<dbReference type="InterPro" id="IPR001734">
    <property type="entry name" value="Na/solute_symporter"/>
</dbReference>
<keyword evidence="7 13" id="KW-1133">Transmembrane helix</keyword>
<proteinExistence type="inferred from homology"/>
<dbReference type="CDD" id="cd10322">
    <property type="entry name" value="SLC5sbd"/>
    <property type="match status" value="1"/>
</dbReference>
<keyword evidence="11" id="KW-0739">Sodium transport</keyword>
<dbReference type="GO" id="GO:0015293">
    <property type="term" value="F:symporter activity"/>
    <property type="evidence" value="ECO:0007669"/>
    <property type="project" value="UniProtKB-KW"/>
</dbReference>
<keyword evidence="4" id="KW-1003">Cell membrane</keyword>
<dbReference type="InterPro" id="IPR038377">
    <property type="entry name" value="Na/Glc_symporter_sf"/>
</dbReference>
<feature type="transmembrane region" description="Helical" evidence="13">
    <location>
        <begin position="45"/>
        <end position="74"/>
    </location>
</feature>
<dbReference type="GO" id="GO:0005886">
    <property type="term" value="C:plasma membrane"/>
    <property type="evidence" value="ECO:0007669"/>
    <property type="project" value="UniProtKB-SubCell"/>
</dbReference>
<dbReference type="PANTHER" id="PTHR48086:SF3">
    <property type="entry name" value="SODIUM_PROLINE SYMPORTER"/>
    <property type="match status" value="1"/>
</dbReference>
<comment type="subcellular location">
    <subcellularLocation>
        <location evidence="1">Cell membrane</location>
        <topology evidence="1">Multi-pass membrane protein</topology>
    </subcellularLocation>
</comment>
<evidence type="ECO:0000256" key="12">
    <source>
        <dbReference type="RuleBase" id="RU362091"/>
    </source>
</evidence>